<keyword evidence="3" id="KW-1185">Reference proteome</keyword>
<evidence type="ECO:0000256" key="1">
    <source>
        <dbReference type="SAM" id="SignalP"/>
    </source>
</evidence>
<dbReference type="STRING" id="36805.BOH66_09590"/>
<dbReference type="Gene3D" id="3.40.190.10">
    <property type="entry name" value="Periplasmic binding protein-like II"/>
    <property type="match status" value="2"/>
</dbReference>
<evidence type="ECO:0000313" key="2">
    <source>
        <dbReference type="EMBL" id="APZ34462.1"/>
    </source>
</evidence>
<dbReference type="RefSeq" id="WP_076690775.1">
    <property type="nucleotide sequence ID" value="NZ_CP018762.1"/>
</dbReference>
<evidence type="ECO:0000313" key="3">
    <source>
        <dbReference type="Proteomes" id="UP000187185"/>
    </source>
</evidence>
<protein>
    <submittedName>
        <fullName evidence="2">Nitrate ABC transporter substrate-binding protein</fullName>
    </submittedName>
</protein>
<dbReference type="AlphaFoldDB" id="A0A1P8U8L2"/>
<dbReference type="Proteomes" id="UP000187185">
    <property type="component" value="Chromosome"/>
</dbReference>
<dbReference type="PROSITE" id="PS51257">
    <property type="entry name" value="PROKAR_LIPOPROTEIN"/>
    <property type="match status" value="1"/>
</dbReference>
<name>A0A1P8U8L2_9MICO</name>
<accession>A0A1P8U8L2</accession>
<gene>
    <name evidence="2" type="ORF">BOH66_09590</name>
</gene>
<dbReference type="EMBL" id="CP018762">
    <property type="protein sequence ID" value="APZ34462.1"/>
    <property type="molecule type" value="Genomic_DNA"/>
</dbReference>
<keyword evidence="1" id="KW-0732">Signal</keyword>
<feature type="signal peptide" evidence="1">
    <location>
        <begin position="1"/>
        <end position="23"/>
    </location>
</feature>
<feature type="chain" id="PRO_5039039213" evidence="1">
    <location>
        <begin position="24"/>
        <end position="395"/>
    </location>
</feature>
<organism evidence="2 3">
    <name type="scientific">Microbacterium aurum</name>
    <dbReference type="NCBI Taxonomy" id="36805"/>
    <lineage>
        <taxon>Bacteria</taxon>
        <taxon>Bacillati</taxon>
        <taxon>Actinomycetota</taxon>
        <taxon>Actinomycetes</taxon>
        <taxon>Micrococcales</taxon>
        <taxon>Microbacteriaceae</taxon>
        <taxon>Microbacterium</taxon>
    </lineage>
</organism>
<sequence length="395" mass="41740">MRIARKSGYAAAGLVVVGALTLAGCSSSSSSSSSSSPEASSSDALEIGSIDLAAAGCPADIRIQTDWNPESEHGHLYELVGPGYTVDSDEKSVTGPLMASGEYTGVDVTVLSGGPATGFTQPNAQMYNDPSIFLAYVGTDEAIAHSDDLPTVGVFAPLQKDPQMIMWDPETYPDVEGIADLGAEDVTIRVFPGGTYIDAFVGQGILSADQIDSTYDGTPAVFVSEGGKIAQQGFASAEPYIYENEVSEWGKPVGYQLINDAGYPKYAAVMSVIPENIDTYSECLTALVPVLQQATVDFYAAPQATIDLILELVDAYDTGWVYSQGVAEYSVDTMLKDGIAGNDADGAMGTVDDTRMSDLFELVTPIYTEQGLPVKDGVTVDDIWTDQFLDSSISF</sequence>
<dbReference type="OrthoDB" id="3595952at2"/>
<reference evidence="2 3" key="1">
    <citation type="submission" date="2016-12" db="EMBL/GenBank/DDBJ databases">
        <title>Complete genome sequence of Microbacterium aurum KACC 15219.</title>
        <authorList>
            <person name="Jung Y."/>
            <person name="Shin J.-H."/>
            <person name="Lee Y.-J."/>
            <person name="Yi H."/>
            <person name="Bahn Y.-S."/>
            <person name="Kim J.F."/>
            <person name="Lee D.-W."/>
        </authorList>
    </citation>
    <scope>NUCLEOTIDE SEQUENCE [LARGE SCALE GENOMIC DNA]</scope>
    <source>
        <strain evidence="2 3">KACC 15219</strain>
    </source>
</reference>
<proteinExistence type="predicted"/>
<dbReference type="KEGG" id="maur:BOH66_09590"/>